<evidence type="ECO:0000256" key="2">
    <source>
        <dbReference type="ARBA" id="ARBA00022679"/>
    </source>
</evidence>
<dbReference type="RefSeq" id="WP_006801501.1">
    <property type="nucleotide sequence ID" value="NZ_GL891993.1"/>
</dbReference>
<gene>
    <name evidence="5" type="ORF">HMPREF9455_03965</name>
</gene>
<dbReference type="InterPro" id="IPR000794">
    <property type="entry name" value="Beta-ketoacyl_synthase"/>
</dbReference>
<evidence type="ECO:0000256" key="3">
    <source>
        <dbReference type="RuleBase" id="RU003694"/>
    </source>
</evidence>
<reference evidence="5 6" key="1">
    <citation type="submission" date="2011-04" db="EMBL/GenBank/DDBJ databases">
        <title>The Genome Sequence of Dysgonomonas gadei ATCC BAA-286.</title>
        <authorList>
            <consortium name="The Broad Institute Genome Sequencing Platform"/>
            <person name="Earl A."/>
            <person name="Ward D."/>
            <person name="Feldgarden M."/>
            <person name="Gevers D."/>
            <person name="Pudlo N."/>
            <person name="Martens E."/>
            <person name="Allen-Vercoe E."/>
            <person name="Young S.K."/>
            <person name="Zeng Q."/>
            <person name="Gargeya S."/>
            <person name="Fitzgerald M."/>
            <person name="Haas B."/>
            <person name="Abouelleil A."/>
            <person name="Alvarado L."/>
            <person name="Arachchi H.M."/>
            <person name="Berlin A."/>
            <person name="Brown A."/>
            <person name="Chapman S.B."/>
            <person name="Chen Z."/>
            <person name="Dunbar C."/>
            <person name="Freedman E."/>
            <person name="Gearin G."/>
            <person name="Gellesch M."/>
            <person name="Goldberg J."/>
            <person name="Griggs A."/>
            <person name="Gujja S."/>
            <person name="Heiman D."/>
            <person name="Howarth C."/>
            <person name="Larson L."/>
            <person name="Lui A."/>
            <person name="MacDonald P.J.P."/>
            <person name="Mehta T."/>
            <person name="Montmayeur A."/>
            <person name="Murphy C."/>
            <person name="Neiman D."/>
            <person name="Pearson M."/>
            <person name="Priest M."/>
            <person name="Roberts A."/>
            <person name="Saif S."/>
            <person name="Shea T."/>
            <person name="Shenoy N."/>
            <person name="Sisk P."/>
            <person name="Stolte C."/>
            <person name="Sykes S."/>
            <person name="Yandava C."/>
            <person name="Wortman J."/>
            <person name="Nusbaum C."/>
            <person name="Birren B."/>
        </authorList>
    </citation>
    <scope>NUCLEOTIDE SEQUENCE [LARGE SCALE GENOMIC DNA]</scope>
    <source>
        <strain evidence="5 6">ATCC BAA-286</strain>
    </source>
</reference>
<dbReference type="Proteomes" id="UP000004913">
    <property type="component" value="Unassembled WGS sequence"/>
</dbReference>
<evidence type="ECO:0000256" key="1">
    <source>
        <dbReference type="ARBA" id="ARBA00008467"/>
    </source>
</evidence>
<dbReference type="InterPro" id="IPR014030">
    <property type="entry name" value="Ketoacyl_synth_N"/>
</dbReference>
<protein>
    <recommendedName>
        <fullName evidence="4">Ketosynthase family 3 (KS3) domain-containing protein</fullName>
    </recommendedName>
</protein>
<dbReference type="PANTHER" id="PTHR11712:SF336">
    <property type="entry name" value="3-OXOACYL-[ACYL-CARRIER-PROTEIN] SYNTHASE, MITOCHONDRIAL"/>
    <property type="match status" value="1"/>
</dbReference>
<dbReference type="PROSITE" id="PS52004">
    <property type="entry name" value="KS3_2"/>
    <property type="match status" value="1"/>
</dbReference>
<dbReference type="EMBL" id="ADLV01000054">
    <property type="protein sequence ID" value="EGJ99702.1"/>
    <property type="molecule type" value="Genomic_DNA"/>
</dbReference>
<comment type="similarity">
    <text evidence="1 3">Belongs to the thiolase-like superfamily. Beta-ketoacyl-ACP synthases family.</text>
</comment>
<dbReference type="eggNOG" id="COG0304">
    <property type="taxonomic scope" value="Bacteria"/>
</dbReference>
<evidence type="ECO:0000313" key="5">
    <source>
        <dbReference type="EMBL" id="EGJ99702.1"/>
    </source>
</evidence>
<dbReference type="GO" id="GO:0004315">
    <property type="term" value="F:3-oxoacyl-[acyl-carrier-protein] synthase activity"/>
    <property type="evidence" value="ECO:0007669"/>
    <property type="project" value="TreeGrafter"/>
</dbReference>
<feature type="domain" description="Ketosynthase family 3 (KS3)" evidence="4">
    <location>
        <begin position="1"/>
        <end position="392"/>
    </location>
</feature>
<keyword evidence="2 3" id="KW-0808">Transferase</keyword>
<dbReference type="Gene3D" id="3.40.47.10">
    <property type="match status" value="1"/>
</dbReference>
<dbReference type="AlphaFoldDB" id="F5J3P8"/>
<dbReference type="Pfam" id="PF02801">
    <property type="entry name" value="Ketoacyl-synt_C"/>
    <property type="match status" value="1"/>
</dbReference>
<comment type="caution">
    <text evidence="5">The sequence shown here is derived from an EMBL/GenBank/DDBJ whole genome shotgun (WGS) entry which is preliminary data.</text>
</comment>
<keyword evidence="6" id="KW-1185">Reference proteome</keyword>
<dbReference type="SMART" id="SM00825">
    <property type="entry name" value="PKS_KS"/>
    <property type="match status" value="1"/>
</dbReference>
<dbReference type="SUPFAM" id="SSF53901">
    <property type="entry name" value="Thiolase-like"/>
    <property type="match status" value="2"/>
</dbReference>
<dbReference type="GO" id="GO:0005829">
    <property type="term" value="C:cytosol"/>
    <property type="evidence" value="ECO:0007669"/>
    <property type="project" value="TreeGrafter"/>
</dbReference>
<dbReference type="InterPro" id="IPR016039">
    <property type="entry name" value="Thiolase-like"/>
</dbReference>
<dbReference type="InterPro" id="IPR020841">
    <property type="entry name" value="PKS_Beta-ketoAc_synthase_dom"/>
</dbReference>
<dbReference type="GO" id="GO:0006633">
    <property type="term" value="P:fatty acid biosynthetic process"/>
    <property type="evidence" value="ECO:0007669"/>
    <property type="project" value="TreeGrafter"/>
</dbReference>
<dbReference type="InterPro" id="IPR014031">
    <property type="entry name" value="Ketoacyl_synth_C"/>
</dbReference>
<accession>F5J3P8</accession>
<dbReference type="Pfam" id="PF00109">
    <property type="entry name" value="ketoacyl-synt"/>
    <property type="match status" value="1"/>
</dbReference>
<evidence type="ECO:0000313" key="6">
    <source>
        <dbReference type="Proteomes" id="UP000004913"/>
    </source>
</evidence>
<dbReference type="OrthoDB" id="9808669at2"/>
<dbReference type="PANTHER" id="PTHR11712">
    <property type="entry name" value="POLYKETIDE SYNTHASE-RELATED"/>
    <property type="match status" value="1"/>
</dbReference>
<organism evidence="5 6">
    <name type="scientific">Dysgonomonas gadei ATCC BAA-286</name>
    <dbReference type="NCBI Taxonomy" id="742766"/>
    <lineage>
        <taxon>Bacteria</taxon>
        <taxon>Pseudomonadati</taxon>
        <taxon>Bacteroidota</taxon>
        <taxon>Bacteroidia</taxon>
        <taxon>Bacteroidales</taxon>
        <taxon>Dysgonomonadaceae</taxon>
        <taxon>Dysgonomonas</taxon>
    </lineage>
</organism>
<name>F5J3P8_9BACT</name>
<proteinExistence type="inferred from homology"/>
<sequence>MKIYITGTGIVSGIGINAEENLYAIRHKSHGMGKVTLFPTSLDVPVSEVKYTNEQLKELLALPSGKTCSRTALLGILAAKEALSDSDIAVNAQRTGLISSTSVGGMDLSENFYVDFRKDKAKGRLRDIVSHDCGDSTQKIASHLGITDYVTTISTACSSAGNAIMLGARMIRNGLLDAVIVGGTDALCKFTLNGFNSLMILDKELCKPFDKSREGLNLGEGAGYLVLQSEKTLKRKPYCILSGYSNANDAYHQTATSPEGDGPYLCMREAVEMANILSRDVDYINVHGTGTPNNDLSEGKAIIRLFGESTPGFSSLKPFIGHTLGASEGIEAALSVLSISKGIVYPNLNFKEPIEDTNLIPITEWDEGLPIKHVLSNSFGFGGNDSSLLFSAIE</sequence>
<evidence type="ECO:0000259" key="4">
    <source>
        <dbReference type="PROSITE" id="PS52004"/>
    </source>
</evidence>
<dbReference type="STRING" id="742766.HMPREF9455_03965"/>
<dbReference type="CDD" id="cd00834">
    <property type="entry name" value="KAS_I_II"/>
    <property type="match status" value="1"/>
</dbReference>
<dbReference type="HOGENOM" id="CLU_000022_69_0_10"/>